<keyword evidence="1" id="KW-0175">Coiled coil</keyword>
<keyword evidence="3" id="KW-1185">Reference proteome</keyword>
<evidence type="ECO:0000313" key="2">
    <source>
        <dbReference type="EMBL" id="OMJ67086.1"/>
    </source>
</evidence>
<reference evidence="2 3" key="1">
    <citation type="submission" date="2016-11" db="EMBL/GenBank/DDBJ databases">
        <title>The macronuclear genome of Stentor coeruleus: a giant cell with tiny introns.</title>
        <authorList>
            <person name="Slabodnick M."/>
            <person name="Ruby J.G."/>
            <person name="Reiff S.B."/>
            <person name="Swart E.C."/>
            <person name="Gosai S."/>
            <person name="Prabakaran S."/>
            <person name="Witkowska E."/>
            <person name="Larue G.E."/>
            <person name="Fisher S."/>
            <person name="Freeman R.M."/>
            <person name="Gunawardena J."/>
            <person name="Chu W."/>
            <person name="Stover N.A."/>
            <person name="Gregory B.D."/>
            <person name="Nowacki M."/>
            <person name="Derisi J."/>
            <person name="Roy S.W."/>
            <person name="Marshall W.F."/>
            <person name="Sood P."/>
        </authorList>
    </citation>
    <scope>NUCLEOTIDE SEQUENCE [LARGE SCALE GENOMIC DNA]</scope>
    <source>
        <strain evidence="2">WM001</strain>
    </source>
</reference>
<organism evidence="2 3">
    <name type="scientific">Stentor coeruleus</name>
    <dbReference type="NCBI Taxonomy" id="5963"/>
    <lineage>
        <taxon>Eukaryota</taxon>
        <taxon>Sar</taxon>
        <taxon>Alveolata</taxon>
        <taxon>Ciliophora</taxon>
        <taxon>Postciliodesmatophora</taxon>
        <taxon>Heterotrichea</taxon>
        <taxon>Heterotrichida</taxon>
        <taxon>Stentoridae</taxon>
        <taxon>Stentor</taxon>
    </lineage>
</organism>
<evidence type="ECO:0000256" key="1">
    <source>
        <dbReference type="SAM" id="Coils"/>
    </source>
</evidence>
<dbReference type="EMBL" id="MPUH01001566">
    <property type="protein sequence ID" value="OMJ67086.1"/>
    <property type="molecule type" value="Genomic_DNA"/>
</dbReference>
<sequence length="123" mass="14985">MKDELNEQLRIARVAEVNLRRSLENLQKDFKEKENILKAYDEKFKLAEESLQLFYMTVKYKEDEINIERLKTREIEAREYVSHDAVRNLQQEIKSLKHEKDEEVVRKRRDDMMSRYSVYTSPI</sequence>
<proteinExistence type="predicted"/>
<name>A0A1R2ARH4_9CILI</name>
<accession>A0A1R2ARH4</accession>
<feature type="coiled-coil region" evidence="1">
    <location>
        <begin position="16"/>
        <end position="43"/>
    </location>
</feature>
<gene>
    <name evidence="2" type="ORF">SteCoe_35842</name>
</gene>
<dbReference type="AlphaFoldDB" id="A0A1R2ARH4"/>
<dbReference type="Proteomes" id="UP000187209">
    <property type="component" value="Unassembled WGS sequence"/>
</dbReference>
<dbReference type="OrthoDB" id="325109at2759"/>
<protein>
    <submittedName>
        <fullName evidence="2">Uncharacterized protein</fullName>
    </submittedName>
</protein>
<comment type="caution">
    <text evidence="2">The sequence shown here is derived from an EMBL/GenBank/DDBJ whole genome shotgun (WGS) entry which is preliminary data.</text>
</comment>
<evidence type="ECO:0000313" key="3">
    <source>
        <dbReference type="Proteomes" id="UP000187209"/>
    </source>
</evidence>